<evidence type="ECO:0000256" key="2">
    <source>
        <dbReference type="SAM" id="Phobius"/>
    </source>
</evidence>
<keyword evidence="4" id="KW-1185">Reference proteome</keyword>
<evidence type="ECO:0000313" key="3">
    <source>
        <dbReference type="EMBL" id="CAH1431310.1"/>
    </source>
</evidence>
<accession>A0AAU9N9S7</accession>
<feature type="region of interest" description="Disordered" evidence="1">
    <location>
        <begin position="18"/>
        <end position="62"/>
    </location>
</feature>
<keyword evidence="2" id="KW-0472">Membrane</keyword>
<dbReference type="Proteomes" id="UP001157418">
    <property type="component" value="Unassembled WGS sequence"/>
</dbReference>
<evidence type="ECO:0000256" key="1">
    <source>
        <dbReference type="SAM" id="MobiDB-lite"/>
    </source>
</evidence>
<organism evidence="3 4">
    <name type="scientific">Lactuca virosa</name>
    <dbReference type="NCBI Taxonomy" id="75947"/>
    <lineage>
        <taxon>Eukaryota</taxon>
        <taxon>Viridiplantae</taxon>
        <taxon>Streptophyta</taxon>
        <taxon>Embryophyta</taxon>
        <taxon>Tracheophyta</taxon>
        <taxon>Spermatophyta</taxon>
        <taxon>Magnoliopsida</taxon>
        <taxon>eudicotyledons</taxon>
        <taxon>Gunneridae</taxon>
        <taxon>Pentapetalae</taxon>
        <taxon>asterids</taxon>
        <taxon>campanulids</taxon>
        <taxon>Asterales</taxon>
        <taxon>Asteraceae</taxon>
        <taxon>Cichorioideae</taxon>
        <taxon>Cichorieae</taxon>
        <taxon>Lactucinae</taxon>
        <taxon>Lactuca</taxon>
    </lineage>
</organism>
<feature type="compositionally biased region" description="Low complexity" evidence="1">
    <location>
        <begin position="35"/>
        <end position="52"/>
    </location>
</feature>
<comment type="caution">
    <text evidence="3">The sequence shown here is derived from an EMBL/GenBank/DDBJ whole genome shotgun (WGS) entry which is preliminary data.</text>
</comment>
<feature type="transmembrane region" description="Helical" evidence="2">
    <location>
        <begin position="69"/>
        <end position="85"/>
    </location>
</feature>
<protein>
    <submittedName>
        <fullName evidence="3">Uncharacterized protein</fullName>
    </submittedName>
</protein>
<keyword evidence="2" id="KW-0812">Transmembrane</keyword>
<proteinExistence type="predicted"/>
<evidence type="ECO:0000313" key="4">
    <source>
        <dbReference type="Proteomes" id="UP001157418"/>
    </source>
</evidence>
<name>A0AAU9N9S7_9ASTR</name>
<dbReference type="AlphaFoldDB" id="A0AAU9N9S7"/>
<dbReference type="EMBL" id="CAKMRJ010003334">
    <property type="protein sequence ID" value="CAH1431310.1"/>
    <property type="molecule type" value="Genomic_DNA"/>
</dbReference>
<keyword evidence="2" id="KW-1133">Transmembrane helix</keyword>
<sequence length="88" mass="9941">MIARYRLNFKTVSRSCPTFSRPRVLSDQRPPAQRPPGAATTGAATSGATPTGLSPSVGRPSRFLMDHDKKILLIILMYLYVRYFWKRV</sequence>
<reference evidence="3 4" key="1">
    <citation type="submission" date="2022-01" db="EMBL/GenBank/DDBJ databases">
        <authorList>
            <person name="Xiong W."/>
            <person name="Schranz E."/>
        </authorList>
    </citation>
    <scope>NUCLEOTIDE SEQUENCE [LARGE SCALE GENOMIC DNA]</scope>
</reference>
<gene>
    <name evidence="3" type="ORF">LVIROSA_LOCUS18033</name>
</gene>